<dbReference type="InterPro" id="IPR036458">
    <property type="entry name" value="Na:dicarbo_symporter_sf"/>
</dbReference>
<keyword evidence="7" id="KW-0769">Symport</keyword>
<dbReference type="InterPro" id="IPR001991">
    <property type="entry name" value="Na-dicarboxylate_symporter"/>
</dbReference>
<comment type="caution">
    <text evidence="7">Lacks conserved residue(s) required for the propagation of feature annotation.</text>
</comment>
<evidence type="ECO:0000256" key="1">
    <source>
        <dbReference type="ARBA" id="ARBA00004651"/>
    </source>
</evidence>
<accession>K3WWW4</accession>
<evidence type="ECO:0000313" key="8">
    <source>
        <dbReference type="EnsemblProtists" id="PYU1_T009462"/>
    </source>
</evidence>
<evidence type="ECO:0000256" key="4">
    <source>
        <dbReference type="ARBA" id="ARBA00022692"/>
    </source>
</evidence>
<organism evidence="8 9">
    <name type="scientific">Globisporangium ultimum (strain ATCC 200006 / CBS 805.95 / DAOM BR144)</name>
    <name type="common">Pythium ultimum</name>
    <dbReference type="NCBI Taxonomy" id="431595"/>
    <lineage>
        <taxon>Eukaryota</taxon>
        <taxon>Sar</taxon>
        <taxon>Stramenopiles</taxon>
        <taxon>Oomycota</taxon>
        <taxon>Peronosporomycetes</taxon>
        <taxon>Pythiales</taxon>
        <taxon>Pythiaceae</taxon>
        <taxon>Globisporangium</taxon>
    </lineage>
</organism>
<comment type="subcellular location">
    <subcellularLocation>
        <location evidence="1">Cell membrane</location>
        <topology evidence="1">Multi-pass membrane protein</topology>
    </subcellularLocation>
    <subcellularLocation>
        <location evidence="7">Membrane</location>
        <topology evidence="7">Multi-pass membrane protein</topology>
    </subcellularLocation>
</comment>
<evidence type="ECO:0000256" key="2">
    <source>
        <dbReference type="ARBA" id="ARBA00022448"/>
    </source>
</evidence>
<dbReference type="EMBL" id="GL376622">
    <property type="status" value="NOT_ANNOTATED_CDS"/>
    <property type="molecule type" value="Genomic_DNA"/>
</dbReference>
<comment type="similarity">
    <text evidence="7">Belongs to the dicarboxylate/amino acid:cation symporter (DAACS) (TC 2.A.23) family.</text>
</comment>
<dbReference type="Pfam" id="PF00375">
    <property type="entry name" value="SDF"/>
    <property type="match status" value="1"/>
</dbReference>
<proteinExistence type="inferred from homology"/>
<dbReference type="HOGENOM" id="CLU_1514520_0_0_1"/>
<feature type="transmembrane region" description="Helical" evidence="7">
    <location>
        <begin position="78"/>
        <end position="103"/>
    </location>
</feature>
<keyword evidence="5 7" id="KW-1133">Transmembrane helix</keyword>
<dbReference type="GO" id="GO:0015293">
    <property type="term" value="F:symporter activity"/>
    <property type="evidence" value="ECO:0007669"/>
    <property type="project" value="UniProtKB-UniRule"/>
</dbReference>
<dbReference type="VEuPathDB" id="FungiDB:PYU1_G009444"/>
<reference evidence="9" key="1">
    <citation type="journal article" date="2010" name="Genome Biol.">
        <title>Genome sequence of the necrotrophic plant pathogen Pythium ultimum reveals original pathogenicity mechanisms and effector repertoire.</title>
        <authorList>
            <person name="Levesque C.A."/>
            <person name="Brouwer H."/>
            <person name="Cano L."/>
            <person name="Hamilton J.P."/>
            <person name="Holt C."/>
            <person name="Huitema E."/>
            <person name="Raffaele S."/>
            <person name="Robideau G.P."/>
            <person name="Thines M."/>
            <person name="Win J."/>
            <person name="Zerillo M.M."/>
            <person name="Beakes G.W."/>
            <person name="Boore J.L."/>
            <person name="Busam D."/>
            <person name="Dumas B."/>
            <person name="Ferriera S."/>
            <person name="Fuerstenberg S.I."/>
            <person name="Gachon C.M."/>
            <person name="Gaulin E."/>
            <person name="Govers F."/>
            <person name="Grenville-Briggs L."/>
            <person name="Horner N."/>
            <person name="Hostetler J."/>
            <person name="Jiang R.H."/>
            <person name="Johnson J."/>
            <person name="Krajaejun T."/>
            <person name="Lin H."/>
            <person name="Meijer H.J."/>
            <person name="Moore B."/>
            <person name="Morris P."/>
            <person name="Phuntmart V."/>
            <person name="Puiu D."/>
            <person name="Shetty J."/>
            <person name="Stajich J.E."/>
            <person name="Tripathy S."/>
            <person name="Wawra S."/>
            <person name="van West P."/>
            <person name="Whitty B.R."/>
            <person name="Coutinho P.M."/>
            <person name="Henrissat B."/>
            <person name="Martin F."/>
            <person name="Thomas P.D."/>
            <person name="Tyler B.M."/>
            <person name="De Vries R.P."/>
            <person name="Kamoun S."/>
            <person name="Yandell M."/>
            <person name="Tisserat N."/>
            <person name="Buell C.R."/>
        </authorList>
    </citation>
    <scope>NUCLEOTIDE SEQUENCE</scope>
    <source>
        <strain evidence="9">DAOM:BR144</strain>
    </source>
</reference>
<dbReference type="PRINTS" id="PR00173">
    <property type="entry name" value="EDTRNSPORT"/>
</dbReference>
<dbReference type="AlphaFoldDB" id="K3WWW4"/>
<feature type="transmembrane region" description="Helical" evidence="7">
    <location>
        <begin position="37"/>
        <end position="58"/>
    </location>
</feature>
<evidence type="ECO:0000256" key="3">
    <source>
        <dbReference type="ARBA" id="ARBA00022475"/>
    </source>
</evidence>
<keyword evidence="6 7" id="KW-0472">Membrane</keyword>
<evidence type="ECO:0000256" key="7">
    <source>
        <dbReference type="RuleBase" id="RU361216"/>
    </source>
</evidence>
<evidence type="ECO:0000256" key="5">
    <source>
        <dbReference type="ARBA" id="ARBA00022989"/>
    </source>
</evidence>
<keyword evidence="9" id="KW-1185">Reference proteome</keyword>
<dbReference type="PANTHER" id="PTHR42865">
    <property type="entry name" value="PROTON/GLUTAMATE-ASPARTATE SYMPORTER"/>
    <property type="match status" value="1"/>
</dbReference>
<evidence type="ECO:0000256" key="6">
    <source>
        <dbReference type="ARBA" id="ARBA00023136"/>
    </source>
</evidence>
<dbReference type="Proteomes" id="UP000019132">
    <property type="component" value="Unassembled WGS sequence"/>
</dbReference>
<keyword evidence="3" id="KW-1003">Cell membrane</keyword>
<feature type="transmembrane region" description="Helical" evidence="7">
    <location>
        <begin position="115"/>
        <end position="135"/>
    </location>
</feature>
<dbReference type="EnsemblProtists" id="PYU1_T009462">
    <property type="protein sequence ID" value="PYU1_T009462"/>
    <property type="gene ID" value="PYU1_G009444"/>
</dbReference>
<keyword evidence="2 7" id="KW-0813">Transport</keyword>
<dbReference type="InParanoid" id="K3WWW4"/>
<dbReference type="STRING" id="431595.K3WWW4"/>
<dbReference type="PANTHER" id="PTHR42865:SF7">
    <property type="entry name" value="PROTON_GLUTAMATE-ASPARTATE SYMPORTER"/>
    <property type="match status" value="1"/>
</dbReference>
<dbReference type="eggNOG" id="KOG3787">
    <property type="taxonomic scope" value="Eukaryota"/>
</dbReference>
<evidence type="ECO:0000313" key="9">
    <source>
        <dbReference type="Proteomes" id="UP000019132"/>
    </source>
</evidence>
<dbReference type="Gene3D" id="1.10.3860.10">
    <property type="entry name" value="Sodium:dicarboxylate symporter"/>
    <property type="match status" value="1"/>
</dbReference>
<dbReference type="SUPFAM" id="SSF118215">
    <property type="entry name" value="Proton glutamate symport protein"/>
    <property type="match status" value="1"/>
</dbReference>
<name>K3WWW4_GLOUD</name>
<reference evidence="8" key="3">
    <citation type="submission" date="2015-02" db="UniProtKB">
        <authorList>
            <consortium name="EnsemblProtists"/>
        </authorList>
    </citation>
    <scope>IDENTIFICATION</scope>
    <source>
        <strain evidence="8">DAOM BR144</strain>
    </source>
</reference>
<keyword evidence="4 7" id="KW-0812">Transmembrane</keyword>
<protein>
    <recommendedName>
        <fullName evidence="7">Amino acid transporter</fullName>
    </recommendedName>
</protein>
<reference evidence="9" key="2">
    <citation type="submission" date="2010-04" db="EMBL/GenBank/DDBJ databases">
        <authorList>
            <person name="Buell R."/>
            <person name="Hamilton J."/>
            <person name="Hostetler J."/>
        </authorList>
    </citation>
    <scope>NUCLEOTIDE SEQUENCE [LARGE SCALE GENOMIC DNA]</scope>
    <source>
        <strain evidence="9">DAOM:BR144</strain>
    </source>
</reference>
<sequence>MTCKPDAPYDVLMTPSAFENKESFVAEPKPVNKWKEWFFGIPGILCGAVLGSAFGILIQNSDPSDELVTWIATPGNLFIRAIRCLVTPLVFCSLLVGMADMLAIGKAGRIGWRTALLYLTTTVVATCEGLIWVLIFRPYFGNKSQPTEETVAEMAFECQEEGYFLSDVNGTISCLYDA</sequence>
<dbReference type="GO" id="GO:0005886">
    <property type="term" value="C:plasma membrane"/>
    <property type="evidence" value="ECO:0007669"/>
    <property type="project" value="UniProtKB-SubCell"/>
</dbReference>